<evidence type="ECO:0000259" key="7">
    <source>
        <dbReference type="PROSITE" id="PS51162"/>
    </source>
</evidence>
<keyword evidence="9" id="KW-1185">Reference proteome</keyword>
<keyword evidence="3" id="KW-0720">Serine protease</keyword>
<dbReference type="GO" id="GO:0006508">
    <property type="term" value="P:proteolysis"/>
    <property type="evidence" value="ECO:0007669"/>
    <property type="project" value="UniProtKB-KW"/>
</dbReference>
<gene>
    <name evidence="8" type="ORF">OS493_033426</name>
</gene>
<name>A0A9W9ZXS5_9CNID</name>
<dbReference type="SUPFAM" id="SSF50494">
    <property type="entry name" value="Trypsin-like serine proteases"/>
    <property type="match status" value="1"/>
</dbReference>
<evidence type="ECO:0000256" key="4">
    <source>
        <dbReference type="ARBA" id="ARBA00023157"/>
    </source>
</evidence>
<dbReference type="Pfam" id="PF00086">
    <property type="entry name" value="Thyroglobulin_1"/>
    <property type="match status" value="2"/>
</dbReference>
<feature type="domain" description="Peptidase S1" evidence="6">
    <location>
        <begin position="206"/>
        <end position="449"/>
    </location>
</feature>
<comment type="caution">
    <text evidence="8">The sequence shown here is derived from an EMBL/GenBank/DDBJ whole genome shotgun (WGS) entry which is preliminary data.</text>
</comment>
<dbReference type="EMBL" id="MU825440">
    <property type="protein sequence ID" value="KAJ7389104.1"/>
    <property type="molecule type" value="Genomic_DNA"/>
</dbReference>
<accession>A0A9W9ZXS5</accession>
<keyword evidence="4 5" id="KW-1015">Disulfide bond</keyword>
<dbReference type="Gene3D" id="4.10.800.10">
    <property type="entry name" value="Thyroglobulin type-1"/>
    <property type="match status" value="2"/>
</dbReference>
<evidence type="ECO:0000313" key="9">
    <source>
        <dbReference type="Proteomes" id="UP001163046"/>
    </source>
</evidence>
<protein>
    <submittedName>
        <fullName evidence="8">Uncharacterized protein</fullName>
    </submittedName>
</protein>
<evidence type="ECO:0000259" key="6">
    <source>
        <dbReference type="PROSITE" id="PS50240"/>
    </source>
</evidence>
<dbReference type="FunFam" id="2.40.10.10:FF:000003">
    <property type="entry name" value="Transmembrane serine protease 3"/>
    <property type="match status" value="1"/>
</dbReference>
<comment type="caution">
    <text evidence="5">Lacks conserved residue(s) required for the propagation of feature annotation.</text>
</comment>
<dbReference type="PANTHER" id="PTHR24252">
    <property type="entry name" value="ACROSIN-RELATED"/>
    <property type="match status" value="1"/>
</dbReference>
<dbReference type="PROSITE" id="PS50240">
    <property type="entry name" value="TRYPSIN_DOM"/>
    <property type="match status" value="1"/>
</dbReference>
<dbReference type="PANTHER" id="PTHR24252:SF7">
    <property type="entry name" value="HYALIN"/>
    <property type="match status" value="1"/>
</dbReference>
<evidence type="ECO:0000256" key="1">
    <source>
        <dbReference type="ARBA" id="ARBA00022670"/>
    </source>
</evidence>
<dbReference type="InterPro" id="IPR000716">
    <property type="entry name" value="Thyroglobulin_1"/>
</dbReference>
<organism evidence="8 9">
    <name type="scientific">Desmophyllum pertusum</name>
    <dbReference type="NCBI Taxonomy" id="174260"/>
    <lineage>
        <taxon>Eukaryota</taxon>
        <taxon>Metazoa</taxon>
        <taxon>Cnidaria</taxon>
        <taxon>Anthozoa</taxon>
        <taxon>Hexacorallia</taxon>
        <taxon>Scleractinia</taxon>
        <taxon>Caryophylliina</taxon>
        <taxon>Caryophylliidae</taxon>
        <taxon>Desmophyllum</taxon>
    </lineage>
</organism>
<dbReference type="CDD" id="cd00190">
    <property type="entry name" value="Tryp_SPc"/>
    <property type="match status" value="1"/>
</dbReference>
<dbReference type="Proteomes" id="UP001163046">
    <property type="component" value="Unassembled WGS sequence"/>
</dbReference>
<dbReference type="SUPFAM" id="SSF57610">
    <property type="entry name" value="Thyroglobulin type-1 domain"/>
    <property type="match status" value="2"/>
</dbReference>
<dbReference type="InterPro" id="IPR001314">
    <property type="entry name" value="Peptidase_S1A"/>
</dbReference>
<keyword evidence="2" id="KW-0378">Hydrolase</keyword>
<dbReference type="InterPro" id="IPR001254">
    <property type="entry name" value="Trypsin_dom"/>
</dbReference>
<dbReference type="OrthoDB" id="10059102at2759"/>
<dbReference type="Pfam" id="PF00089">
    <property type="entry name" value="Trypsin"/>
    <property type="match status" value="1"/>
</dbReference>
<sequence>MPHTELKGGLIMTTTDYVNFTTCQLQQIEAALKRSTFTPVCKPDGSFKEIQCTTTPTLQCWRVNTKGNKIEDVDVTIHLPVHRRQPQVSKEKRIGEYPELEGDEIDEIPQKKEKTRCQRMRERRTKKKKLRPTVFVPRCKTNGQFRGTQCQKRTATCWCVDREGKPVSGTRIKRGRPNCRTISVSGDCGRRSRLYSSSDIRRSRRIVGGYESVPNSWPWMVALFFNGTKLGCGGTIIKPSWIATAAHCFSKHTSKNPSDWDVRIGEHSFLKDEGKERKLAVRQILIHPNYKPSNTSHPGNNDIALVRLSSPVQFGRHVNQICLPDSFTYFKAGKRCIVTGWGHMSWNGSSSPVLREAWVDLVGKDACNSQSSYNGTISDNFLCAGFKEGGTDACSYDSGGPLACPVLDGDGRWMLAGIVSWGERCALPHKYGVYTNVNEFTRWMRGAMKMDR</sequence>
<dbReference type="PROSITE" id="PS00484">
    <property type="entry name" value="THYROGLOBULIN_1_1"/>
    <property type="match status" value="1"/>
</dbReference>
<evidence type="ECO:0000256" key="3">
    <source>
        <dbReference type="ARBA" id="ARBA00022825"/>
    </source>
</evidence>
<dbReference type="Gene3D" id="2.40.10.10">
    <property type="entry name" value="Trypsin-like serine proteases"/>
    <property type="match status" value="1"/>
</dbReference>
<evidence type="ECO:0000256" key="2">
    <source>
        <dbReference type="ARBA" id="ARBA00022801"/>
    </source>
</evidence>
<feature type="domain" description="Thyroglobulin type-1" evidence="7">
    <location>
        <begin position="114"/>
        <end position="179"/>
    </location>
</feature>
<feature type="disulfide bond" evidence="5">
    <location>
        <begin position="150"/>
        <end position="157"/>
    </location>
</feature>
<feature type="domain" description="Thyroglobulin type-1" evidence="7">
    <location>
        <begin position="20"/>
        <end position="88"/>
    </location>
</feature>
<dbReference type="CDD" id="cd00191">
    <property type="entry name" value="TY"/>
    <property type="match status" value="1"/>
</dbReference>
<dbReference type="AlphaFoldDB" id="A0A9W9ZXS5"/>
<evidence type="ECO:0000313" key="8">
    <source>
        <dbReference type="EMBL" id="KAJ7389104.1"/>
    </source>
</evidence>
<dbReference type="PROSITE" id="PS51162">
    <property type="entry name" value="THYROGLOBULIN_1_2"/>
    <property type="match status" value="2"/>
</dbReference>
<keyword evidence="1" id="KW-0645">Protease</keyword>
<dbReference type="SMART" id="SM00020">
    <property type="entry name" value="Tryp_SPc"/>
    <property type="match status" value="1"/>
</dbReference>
<evidence type="ECO:0000256" key="5">
    <source>
        <dbReference type="PROSITE-ProRule" id="PRU00500"/>
    </source>
</evidence>
<dbReference type="InterPro" id="IPR009003">
    <property type="entry name" value="Peptidase_S1_PA"/>
</dbReference>
<proteinExistence type="predicted"/>
<reference evidence="8" key="1">
    <citation type="submission" date="2023-01" db="EMBL/GenBank/DDBJ databases">
        <title>Genome assembly of the deep-sea coral Lophelia pertusa.</title>
        <authorList>
            <person name="Herrera S."/>
            <person name="Cordes E."/>
        </authorList>
    </citation>
    <scope>NUCLEOTIDE SEQUENCE</scope>
    <source>
        <strain evidence="8">USNM1676648</strain>
        <tissue evidence="8">Polyp</tissue>
    </source>
</reference>
<dbReference type="GO" id="GO:0004252">
    <property type="term" value="F:serine-type endopeptidase activity"/>
    <property type="evidence" value="ECO:0007669"/>
    <property type="project" value="InterPro"/>
</dbReference>
<feature type="disulfide bond" evidence="5">
    <location>
        <begin position="159"/>
        <end position="179"/>
    </location>
</feature>
<dbReference type="PRINTS" id="PR00722">
    <property type="entry name" value="CHYMOTRYPSIN"/>
</dbReference>
<dbReference type="InterPro" id="IPR036857">
    <property type="entry name" value="Thyroglobulin_1_sf"/>
</dbReference>
<dbReference type="SMART" id="SM00211">
    <property type="entry name" value="TY"/>
    <property type="match status" value="2"/>
</dbReference>
<dbReference type="InterPro" id="IPR043504">
    <property type="entry name" value="Peptidase_S1_PA_chymotrypsin"/>
</dbReference>